<dbReference type="EMBL" id="JAUSQM010000001">
    <property type="protein sequence ID" value="MDP9823366.1"/>
    <property type="molecule type" value="Genomic_DNA"/>
</dbReference>
<dbReference type="Gene3D" id="3.30.559.10">
    <property type="entry name" value="Chloramphenicol acetyltransferase-like domain"/>
    <property type="match status" value="1"/>
</dbReference>
<dbReference type="PANTHER" id="PTHR31650">
    <property type="entry name" value="O-ACYLTRANSFERASE (WSD1-LIKE) FAMILY PROTEIN"/>
    <property type="match status" value="1"/>
</dbReference>
<evidence type="ECO:0000259" key="13">
    <source>
        <dbReference type="Pfam" id="PF06974"/>
    </source>
</evidence>
<dbReference type="GO" id="GO:0004144">
    <property type="term" value="F:diacylglycerol O-acyltransferase activity"/>
    <property type="evidence" value="ECO:0007669"/>
    <property type="project" value="UniProtKB-EC"/>
</dbReference>
<evidence type="ECO:0000256" key="9">
    <source>
        <dbReference type="ARBA" id="ARBA00023315"/>
    </source>
</evidence>
<dbReference type="Proteomes" id="UP001240447">
    <property type="component" value="Unassembled WGS sequence"/>
</dbReference>
<evidence type="ECO:0000256" key="10">
    <source>
        <dbReference type="ARBA" id="ARBA00048109"/>
    </source>
</evidence>
<evidence type="ECO:0000256" key="7">
    <source>
        <dbReference type="ARBA" id="ARBA00022798"/>
    </source>
</evidence>
<feature type="domain" description="O-acyltransferase WSD1-like N-terminal" evidence="12">
    <location>
        <begin position="10"/>
        <end position="270"/>
    </location>
</feature>
<proteinExistence type="inferred from homology"/>
<reference evidence="14 15" key="1">
    <citation type="submission" date="2023-07" db="EMBL/GenBank/DDBJ databases">
        <title>Sequencing the genomes of 1000 actinobacteria strains.</title>
        <authorList>
            <person name="Klenk H.-P."/>
        </authorList>
    </citation>
    <scope>NUCLEOTIDE SEQUENCE [LARGE SCALE GENOMIC DNA]</scope>
    <source>
        <strain evidence="14 15">GD13</strain>
    </source>
</reference>
<dbReference type="InterPro" id="IPR023213">
    <property type="entry name" value="CAT-like_dom_sf"/>
</dbReference>
<dbReference type="NCBIfam" id="TIGR02946">
    <property type="entry name" value="acyl_WS_DGAT"/>
    <property type="match status" value="1"/>
</dbReference>
<dbReference type="Pfam" id="PF03007">
    <property type="entry name" value="WS_DGAT_cat"/>
    <property type="match status" value="1"/>
</dbReference>
<comment type="similarity">
    <text evidence="3 11">Belongs to the long-chain O-acyltransferase family.</text>
</comment>
<dbReference type="InterPro" id="IPR014292">
    <property type="entry name" value="Acyl_transf_WS/DGAT"/>
</dbReference>
<evidence type="ECO:0000259" key="12">
    <source>
        <dbReference type="Pfam" id="PF03007"/>
    </source>
</evidence>
<evidence type="ECO:0000256" key="1">
    <source>
        <dbReference type="ARBA" id="ARBA00004771"/>
    </source>
</evidence>
<keyword evidence="6 11" id="KW-0808">Transferase</keyword>
<keyword evidence="15" id="KW-1185">Reference proteome</keyword>
<dbReference type="EC" id="2.3.1.20" evidence="4 11"/>
<comment type="caution">
    <text evidence="14">The sequence shown here is derived from an EMBL/GenBank/DDBJ whole genome shotgun (WGS) entry which is preliminary data.</text>
</comment>
<comment type="pathway">
    <text evidence="2">Lipid metabolism.</text>
</comment>
<comment type="catalytic activity">
    <reaction evidence="10 11">
        <text>an acyl-CoA + a 1,2-diacyl-sn-glycerol = a triacyl-sn-glycerol + CoA</text>
        <dbReference type="Rhea" id="RHEA:10868"/>
        <dbReference type="ChEBI" id="CHEBI:17815"/>
        <dbReference type="ChEBI" id="CHEBI:57287"/>
        <dbReference type="ChEBI" id="CHEBI:58342"/>
        <dbReference type="ChEBI" id="CHEBI:64615"/>
        <dbReference type="EC" id="2.3.1.20"/>
    </reaction>
</comment>
<dbReference type="Pfam" id="PF06974">
    <property type="entry name" value="WS_DGAT_C"/>
    <property type="match status" value="1"/>
</dbReference>
<name>A0ABT9NSS3_9ACTN</name>
<evidence type="ECO:0000256" key="3">
    <source>
        <dbReference type="ARBA" id="ARBA00009587"/>
    </source>
</evidence>
<keyword evidence="9 11" id="KW-0012">Acyltransferase</keyword>
<evidence type="ECO:0000313" key="14">
    <source>
        <dbReference type="EMBL" id="MDP9823366.1"/>
    </source>
</evidence>
<dbReference type="RefSeq" id="WP_181641515.1">
    <property type="nucleotide sequence ID" value="NZ_CCXJ01000067.1"/>
</dbReference>
<keyword evidence="5 11" id="KW-0444">Lipid biosynthesis</keyword>
<comment type="pathway">
    <text evidence="1 11">Glycerolipid metabolism; triacylglycerol biosynthesis.</text>
</comment>
<dbReference type="InterPro" id="IPR009721">
    <property type="entry name" value="O-acyltransferase_WSD1_C"/>
</dbReference>
<keyword evidence="7 11" id="KW-0319">Glycerol metabolism</keyword>
<evidence type="ECO:0000256" key="6">
    <source>
        <dbReference type="ARBA" id="ARBA00022679"/>
    </source>
</evidence>
<protein>
    <recommendedName>
        <fullName evidence="4 11">Diacylglycerol O-acyltransferase</fullName>
        <ecNumber evidence="4 11">2.3.1.20</ecNumber>
    </recommendedName>
</protein>
<keyword evidence="8 11" id="KW-0443">Lipid metabolism</keyword>
<dbReference type="SUPFAM" id="SSF52777">
    <property type="entry name" value="CoA-dependent acyltransferases"/>
    <property type="match status" value="1"/>
</dbReference>
<evidence type="ECO:0000256" key="5">
    <source>
        <dbReference type="ARBA" id="ARBA00022516"/>
    </source>
</evidence>
<evidence type="ECO:0000256" key="11">
    <source>
        <dbReference type="RuleBase" id="RU361241"/>
    </source>
</evidence>
<gene>
    <name evidence="14" type="ORF">J2S59_003175</name>
</gene>
<dbReference type="Gene3D" id="3.30.559.30">
    <property type="entry name" value="Nonribosomal peptide synthetase, condensation domain"/>
    <property type="match status" value="1"/>
</dbReference>
<evidence type="ECO:0000256" key="8">
    <source>
        <dbReference type="ARBA" id="ARBA00023098"/>
    </source>
</evidence>
<evidence type="ECO:0000256" key="2">
    <source>
        <dbReference type="ARBA" id="ARBA00005189"/>
    </source>
</evidence>
<organism evidence="14 15">
    <name type="scientific">Nocardioides massiliensis</name>
    <dbReference type="NCBI Taxonomy" id="1325935"/>
    <lineage>
        <taxon>Bacteria</taxon>
        <taxon>Bacillati</taxon>
        <taxon>Actinomycetota</taxon>
        <taxon>Actinomycetes</taxon>
        <taxon>Propionibacteriales</taxon>
        <taxon>Nocardioidaceae</taxon>
        <taxon>Nocardioides</taxon>
    </lineage>
</organism>
<sequence length="466" mass="49563">MAIPADPTATAFLLAESRRMPLHVGGLELFRPPADAGPDFPRELYEAMRGAEEIAPLFLRHPHRSAATGGAYVWRPDRHFDIDYHVRHSALPAPGRILELLALCSRLHGTRLARERPLWEAHVIEGLADGRVAVYTKVHHALVDGVSAMRLLQGVLSTDPDERGMQPPWAAHPPAAGRRGGGAVAPWEVPVTAVRQALAISADAAGLPGALVRTIRRSVRGEPSSLSLSAPRSILNQRITAARRFAAQDWELDRLHAIGTATGTTINDVVLAMCSGALRTYLRDNGGLPVEPLIAMVPVGLKSDEVNSASTSGGNAVGAVMVRLATDLDDPSDRLQAIHRSMLDGKEGLGAMSPLQIVAMSGLGLAPAVVLPALRLNGILPPPFNLIISNVPGPRDPLYFNGAELVGMYPLSIPIDGMALNITCTTYAGSIGFGLTGCRRTAPSLQHLLTYLDDELQALEAACLSS</sequence>
<dbReference type="PANTHER" id="PTHR31650:SF1">
    <property type="entry name" value="WAX ESTER SYNTHASE_DIACYLGLYCEROL ACYLTRANSFERASE 4-RELATED"/>
    <property type="match status" value="1"/>
</dbReference>
<feature type="domain" description="O-acyltransferase WSD1 C-terminal" evidence="13">
    <location>
        <begin position="314"/>
        <end position="459"/>
    </location>
</feature>
<dbReference type="InterPro" id="IPR045034">
    <property type="entry name" value="O-acyltransferase_WSD1-like"/>
</dbReference>
<evidence type="ECO:0000256" key="4">
    <source>
        <dbReference type="ARBA" id="ARBA00013244"/>
    </source>
</evidence>
<accession>A0ABT9NSS3</accession>
<evidence type="ECO:0000313" key="15">
    <source>
        <dbReference type="Proteomes" id="UP001240447"/>
    </source>
</evidence>
<dbReference type="InterPro" id="IPR004255">
    <property type="entry name" value="O-acyltransferase_WSD1_N"/>
</dbReference>